<accession>A0A364NUL5</accession>
<evidence type="ECO:0000313" key="2">
    <source>
        <dbReference type="Proteomes" id="UP000251075"/>
    </source>
</evidence>
<evidence type="ECO:0000313" key="1">
    <source>
        <dbReference type="EMBL" id="RAU20763.1"/>
    </source>
</evidence>
<reference evidence="1 2" key="1">
    <citation type="submission" date="2017-11" db="EMBL/GenBank/DDBJ databases">
        <title>Draft genome sequence of magnetotactic bacterium Magnetospirillum kuznetsovii LBB-42.</title>
        <authorList>
            <person name="Grouzdev D.S."/>
            <person name="Rysina M.S."/>
            <person name="Baslerov R.V."/>
            <person name="Koziaeva V."/>
        </authorList>
    </citation>
    <scope>NUCLEOTIDE SEQUENCE [LARGE SCALE GENOMIC DNA]</scope>
    <source>
        <strain evidence="1 2">LBB-42</strain>
    </source>
</reference>
<comment type="caution">
    <text evidence="1">The sequence shown here is derived from an EMBL/GenBank/DDBJ whole genome shotgun (WGS) entry which is preliminary data.</text>
</comment>
<proteinExistence type="predicted"/>
<sequence>MSRILQDPELDKFIQGASAKLLVTWMTKDRAEYYAQTLGNEVVSVEQVDSLDDEINRVFLARIEPKVSSFVAASPAIAQIAERVGVDRAELSSIAASKIISRCRDEVHDRVFMQVGANKLAENNEVQAYLQHLARLKVAGDTRPTEEMLAGDLVQDFAERHLQLGDNKAMPDIQPLFERHIDGYVAEAKQWINNETSRLDQADQFQERLTRDNIAARQNERAVCKNAIEHKFDLASSKAILALPRNAFVKDLAGDDPIKIRSAALESAKSIAAQHKESPIPAFQPAQRPDPKLALHEDYIEQHKPAIYSAAFYNAAMHAVTNEPSSIERFQLNQDDIARRGLDPQVINTMADQVHAHGVDKAAEYFTSLADDMADSTEAYKAELNQIEDIRADLDHAINHGRSFRELQHFGVEIPGEIHANVLAEASQAELDKILSGGGDFNAVGFADLYAEHSSVHADLTSKNDAFFDGAGKSLYGQPLIADSIKQDFHEMLSNAQLDKIQSVAHEHFKSVSENMISNKIRDIRHANVRRI</sequence>
<dbReference type="Proteomes" id="UP000251075">
    <property type="component" value="Unassembled WGS sequence"/>
</dbReference>
<dbReference type="EMBL" id="PGTO01000017">
    <property type="protein sequence ID" value="RAU20763.1"/>
    <property type="molecule type" value="Genomic_DNA"/>
</dbReference>
<gene>
    <name evidence="1" type="ORF">CU669_16920</name>
</gene>
<name>A0A364NUL5_9PROT</name>
<organism evidence="1 2">
    <name type="scientific">Paramagnetospirillum kuznetsovii</name>
    <dbReference type="NCBI Taxonomy" id="2053833"/>
    <lineage>
        <taxon>Bacteria</taxon>
        <taxon>Pseudomonadati</taxon>
        <taxon>Pseudomonadota</taxon>
        <taxon>Alphaproteobacteria</taxon>
        <taxon>Rhodospirillales</taxon>
        <taxon>Magnetospirillaceae</taxon>
        <taxon>Paramagnetospirillum</taxon>
    </lineage>
</organism>
<dbReference type="AlphaFoldDB" id="A0A364NUL5"/>
<keyword evidence="2" id="KW-1185">Reference proteome</keyword>
<protein>
    <submittedName>
        <fullName evidence="1">Uncharacterized protein</fullName>
    </submittedName>
</protein>